<accession>A0A6P7G957</accession>
<dbReference type="InterPro" id="IPR005312">
    <property type="entry name" value="DUF1759"/>
</dbReference>
<organism evidence="1">
    <name type="scientific">Diabrotica virgifera virgifera</name>
    <name type="common">western corn rootworm</name>
    <dbReference type="NCBI Taxonomy" id="50390"/>
    <lineage>
        <taxon>Eukaryota</taxon>
        <taxon>Metazoa</taxon>
        <taxon>Ecdysozoa</taxon>
        <taxon>Arthropoda</taxon>
        <taxon>Hexapoda</taxon>
        <taxon>Insecta</taxon>
        <taxon>Pterygota</taxon>
        <taxon>Neoptera</taxon>
        <taxon>Endopterygota</taxon>
        <taxon>Coleoptera</taxon>
        <taxon>Polyphaga</taxon>
        <taxon>Cucujiformia</taxon>
        <taxon>Chrysomeloidea</taxon>
        <taxon>Chrysomelidae</taxon>
        <taxon>Galerucinae</taxon>
        <taxon>Diabroticina</taxon>
        <taxon>Diabroticites</taxon>
        <taxon>Diabrotica</taxon>
    </lineage>
</organism>
<gene>
    <name evidence="1" type="primary">LOC114335341</name>
</gene>
<dbReference type="RefSeq" id="XP_028141368.1">
    <property type="nucleotide sequence ID" value="XM_028285567.1"/>
</dbReference>
<dbReference type="AlphaFoldDB" id="A0A6P7G957"/>
<evidence type="ECO:0000313" key="1">
    <source>
        <dbReference type="RefSeq" id="XP_028141368.1"/>
    </source>
</evidence>
<dbReference type="PANTHER" id="PTHR22954:SF3">
    <property type="entry name" value="PROTEIN CBG08539"/>
    <property type="match status" value="1"/>
</dbReference>
<sequence>MVKSRKLKFLRHTALNDIQPIYDLGSRAVSDQSLRSLFYIRFSELDVIKEEFLKQHTGIINNIVRELFVDLFHKIKVFNAKFFGSQSESPGLASCASGGAHPSHIRLPRREFARFQGNFINFASFLDFYNSIVHNNAALGNVEKFKYLKGCLDGTPLSLIRNLPITNENYQVAYGLIVKRYTNVRRCVTAHWDGIMGVQ</sequence>
<dbReference type="PANTHER" id="PTHR22954">
    <property type="entry name" value="RETROVIRAL PROTEASE-RELATED"/>
    <property type="match status" value="1"/>
</dbReference>
<reference evidence="1" key="1">
    <citation type="submission" date="2025-08" db="UniProtKB">
        <authorList>
            <consortium name="RefSeq"/>
        </authorList>
    </citation>
    <scope>IDENTIFICATION</scope>
    <source>
        <tissue evidence="1">Whole insect</tissue>
    </source>
</reference>
<dbReference type="Pfam" id="PF03564">
    <property type="entry name" value="DUF1759"/>
    <property type="match status" value="1"/>
</dbReference>
<protein>
    <submittedName>
        <fullName evidence="1">Uncharacterized protein LOC114335341</fullName>
    </submittedName>
</protein>
<name>A0A6P7G957_DIAVI</name>
<proteinExistence type="predicted"/>
<dbReference type="InParanoid" id="A0A6P7G957"/>